<evidence type="ECO:0000256" key="9">
    <source>
        <dbReference type="ARBA" id="ARBA00023242"/>
    </source>
</evidence>
<evidence type="ECO:0000256" key="5">
    <source>
        <dbReference type="ARBA" id="ARBA00023015"/>
    </source>
</evidence>
<dbReference type="SUPFAM" id="SSF55785">
    <property type="entry name" value="PYP-like sensor domain (PAS domain)"/>
    <property type="match status" value="2"/>
</dbReference>
<dbReference type="Pfam" id="PF14598">
    <property type="entry name" value="PAS_11"/>
    <property type="match status" value="1"/>
</dbReference>
<dbReference type="GO" id="GO:0000977">
    <property type="term" value="F:RNA polymerase II transcription regulatory region sequence-specific DNA binding"/>
    <property type="evidence" value="ECO:0007669"/>
    <property type="project" value="TreeGrafter"/>
</dbReference>
<dbReference type="OrthoDB" id="9978016at2759"/>
<feature type="compositionally biased region" description="Low complexity" evidence="10">
    <location>
        <begin position="448"/>
        <end position="461"/>
    </location>
</feature>
<evidence type="ECO:0000313" key="13">
    <source>
        <dbReference type="EMBL" id="KAJ8275460.1"/>
    </source>
</evidence>
<keyword evidence="3" id="KW-0221">Differentiation</keyword>
<dbReference type="GO" id="GO:0007399">
    <property type="term" value="P:nervous system development"/>
    <property type="evidence" value="ECO:0007669"/>
    <property type="project" value="UniProtKB-KW"/>
</dbReference>
<comment type="caution">
    <text evidence="13">The sequence shown here is derived from an EMBL/GenBank/DDBJ whole genome shotgun (WGS) entry which is preliminary data.</text>
</comment>
<keyword evidence="4" id="KW-0524">Neurogenesis</keyword>
<dbReference type="PANTHER" id="PTHR23043:SF24">
    <property type="entry name" value="NEURONAL PAS DOMAIN-CONTAINING PROTEIN 4"/>
    <property type="match status" value="1"/>
</dbReference>
<feature type="region of interest" description="Disordered" evidence="10">
    <location>
        <begin position="441"/>
        <end position="502"/>
    </location>
</feature>
<proteinExistence type="predicted"/>
<dbReference type="PROSITE" id="PS50112">
    <property type="entry name" value="PAS"/>
    <property type="match status" value="1"/>
</dbReference>
<keyword evidence="2" id="KW-0677">Repeat</keyword>
<keyword evidence="7" id="KW-0010">Activator</keyword>
<dbReference type="SMART" id="SM00091">
    <property type="entry name" value="PAS"/>
    <property type="match status" value="2"/>
</dbReference>
<dbReference type="PROSITE" id="PS50888">
    <property type="entry name" value="BHLH"/>
    <property type="match status" value="1"/>
</dbReference>
<dbReference type="CDD" id="cd00130">
    <property type="entry name" value="PAS"/>
    <property type="match status" value="2"/>
</dbReference>
<evidence type="ECO:0000256" key="1">
    <source>
        <dbReference type="ARBA" id="ARBA00004123"/>
    </source>
</evidence>
<sequence length="749" mass="81050">MYRSTKGASKARRDQINAEIRNLKELLPISEAEKARLSYLHIMSLACMYTRKSVFFSQESETSGGQEGSSSFMSFQELSRLVHELPGFLLMLTSEGKLLYLSDSVTEHLGHSMVDLVAQGDSVYDIIDPTDHFVMRSNLSPTTSADTDRLFRCRFHTSKSARRQSAGTRLTLVRAHCLSTPGTAASYWTSNPAWLCFCSPLEGQPCSPGTPPTLAPPADHAFFLAGFHSRHSHDMRVQDADDSVSLYLGYDVDALRARSWYSLLHPQDLPHASAQHCCLLGEGGEGRAEMVVRVQMQDSTFTWLYMVLHLETGDSPISCRSYVVSEAEACSVRQQLCTEQAQLALVLSASASYQDSLGLRSPDTLSSPDQVFTPSSGGLSGQSFDFTSLSSSEEPGGAVTSLEEEAFPQQQAPPPLEPGQSPSRRDSAHLYCRQHGLAAAESVPTPLSDAASPPASQNASARGGVRLHRAPLCPPGRKGRGYVHGLLTPRPRPRSGPSPWRGRRELEQERAEISYLAQQISSLAEQLSSASSSGSAPLSNTPPLGRDPVSPLAEMFHPVKRLTGRVGGPARSLDEGSLFEQSALQSLLLPLAPTPPRGVAGAEPQQARKKRSSWRRSPPPSQSARLRLPRSPPPSPRPVCLAPSPPSESWSPWNPCLGQEPQLPLSWGNNLSCINSTVTPPHNTFSQPVGLLLCYMNNSTTCRPYVVLQPSETGSFRGQSGVGFGGAVSPKLVCSCQPSDLLTASLVLF</sequence>
<feature type="region of interest" description="Disordered" evidence="10">
    <location>
        <begin position="591"/>
        <end position="644"/>
    </location>
</feature>
<dbReference type="GO" id="GO:0005634">
    <property type="term" value="C:nucleus"/>
    <property type="evidence" value="ECO:0007669"/>
    <property type="project" value="UniProtKB-SubCell"/>
</dbReference>
<dbReference type="AlphaFoldDB" id="A0A9Q1DMY2"/>
<keyword evidence="14" id="KW-1185">Reference proteome</keyword>
<feature type="domain" description="BHLH" evidence="12">
    <location>
        <begin position="1"/>
        <end position="53"/>
    </location>
</feature>
<dbReference type="PANTHER" id="PTHR23043">
    <property type="entry name" value="HYPOXIA-INDUCIBLE FACTOR 1 ALPHA"/>
    <property type="match status" value="1"/>
</dbReference>
<gene>
    <name evidence="13" type="ORF">COCON_G00072120</name>
</gene>
<dbReference type="GO" id="GO:0030154">
    <property type="term" value="P:cell differentiation"/>
    <property type="evidence" value="ECO:0007669"/>
    <property type="project" value="UniProtKB-KW"/>
</dbReference>
<evidence type="ECO:0008006" key="15">
    <source>
        <dbReference type="Google" id="ProtNLM"/>
    </source>
</evidence>
<reference evidence="13" key="1">
    <citation type="journal article" date="2023" name="Science">
        <title>Genome structures resolve the early diversification of teleost fishes.</title>
        <authorList>
            <person name="Parey E."/>
            <person name="Louis A."/>
            <person name="Montfort J."/>
            <person name="Bouchez O."/>
            <person name="Roques C."/>
            <person name="Iampietro C."/>
            <person name="Lluch J."/>
            <person name="Castinel A."/>
            <person name="Donnadieu C."/>
            <person name="Desvignes T."/>
            <person name="Floi Bucao C."/>
            <person name="Jouanno E."/>
            <person name="Wen M."/>
            <person name="Mejri S."/>
            <person name="Dirks R."/>
            <person name="Jansen H."/>
            <person name="Henkel C."/>
            <person name="Chen W.J."/>
            <person name="Zahm M."/>
            <person name="Cabau C."/>
            <person name="Klopp C."/>
            <person name="Thompson A.W."/>
            <person name="Robinson-Rechavi M."/>
            <person name="Braasch I."/>
            <person name="Lecointre G."/>
            <person name="Bobe J."/>
            <person name="Postlethwait J.H."/>
            <person name="Berthelot C."/>
            <person name="Roest Crollius H."/>
            <person name="Guiguen Y."/>
        </authorList>
    </citation>
    <scope>NUCLEOTIDE SEQUENCE</scope>
    <source>
        <strain evidence="13">Concon-B</strain>
    </source>
</reference>
<dbReference type="CDD" id="cd19697">
    <property type="entry name" value="bHLH-PAS_NPAS4_PASD10"/>
    <property type="match status" value="1"/>
</dbReference>
<evidence type="ECO:0000256" key="2">
    <source>
        <dbReference type="ARBA" id="ARBA00022737"/>
    </source>
</evidence>
<dbReference type="GO" id="GO:0046983">
    <property type="term" value="F:protein dimerization activity"/>
    <property type="evidence" value="ECO:0007669"/>
    <property type="project" value="InterPro"/>
</dbReference>
<dbReference type="Proteomes" id="UP001152803">
    <property type="component" value="Unassembled WGS sequence"/>
</dbReference>
<dbReference type="GO" id="GO:0000981">
    <property type="term" value="F:DNA-binding transcription factor activity, RNA polymerase II-specific"/>
    <property type="evidence" value="ECO:0007669"/>
    <property type="project" value="TreeGrafter"/>
</dbReference>
<feature type="region of interest" description="Disordered" evidence="10">
    <location>
        <begin position="526"/>
        <end position="551"/>
    </location>
</feature>
<dbReference type="EMBL" id="JAFJMO010000005">
    <property type="protein sequence ID" value="KAJ8275460.1"/>
    <property type="molecule type" value="Genomic_DNA"/>
</dbReference>
<feature type="compositionally biased region" description="Polar residues" evidence="10">
    <location>
        <begin position="383"/>
        <end position="393"/>
    </location>
</feature>
<dbReference type="InterPro" id="IPR056192">
    <property type="entry name" value="bHLH_NPAS4"/>
</dbReference>
<comment type="subcellular location">
    <subcellularLocation>
        <location evidence="1">Nucleus</location>
    </subcellularLocation>
</comment>
<keyword evidence="5" id="KW-0805">Transcription regulation</keyword>
<keyword evidence="9" id="KW-0539">Nucleus</keyword>
<evidence type="ECO:0000256" key="7">
    <source>
        <dbReference type="ARBA" id="ARBA00023159"/>
    </source>
</evidence>
<organism evidence="13 14">
    <name type="scientific">Conger conger</name>
    <name type="common">Conger eel</name>
    <name type="synonym">Muraena conger</name>
    <dbReference type="NCBI Taxonomy" id="82655"/>
    <lineage>
        <taxon>Eukaryota</taxon>
        <taxon>Metazoa</taxon>
        <taxon>Chordata</taxon>
        <taxon>Craniata</taxon>
        <taxon>Vertebrata</taxon>
        <taxon>Euteleostomi</taxon>
        <taxon>Actinopterygii</taxon>
        <taxon>Neopterygii</taxon>
        <taxon>Teleostei</taxon>
        <taxon>Anguilliformes</taxon>
        <taxon>Congridae</taxon>
        <taxon>Conger</taxon>
    </lineage>
</organism>
<evidence type="ECO:0000256" key="6">
    <source>
        <dbReference type="ARBA" id="ARBA00023125"/>
    </source>
</evidence>
<keyword evidence="6" id="KW-0238">DNA-binding</keyword>
<feature type="compositionally biased region" description="Low complexity" evidence="10">
    <location>
        <begin position="526"/>
        <end position="539"/>
    </location>
</feature>
<evidence type="ECO:0000256" key="4">
    <source>
        <dbReference type="ARBA" id="ARBA00022902"/>
    </source>
</evidence>
<evidence type="ECO:0000256" key="3">
    <source>
        <dbReference type="ARBA" id="ARBA00022782"/>
    </source>
</evidence>
<evidence type="ECO:0000259" key="12">
    <source>
        <dbReference type="PROSITE" id="PS50888"/>
    </source>
</evidence>
<feature type="region of interest" description="Disordered" evidence="10">
    <location>
        <begin position="383"/>
        <end position="427"/>
    </location>
</feature>
<feature type="domain" description="PAS" evidence="11">
    <location>
        <begin position="74"/>
        <end position="146"/>
    </location>
</feature>
<evidence type="ECO:0000256" key="10">
    <source>
        <dbReference type="SAM" id="MobiDB-lite"/>
    </source>
</evidence>
<evidence type="ECO:0000313" key="14">
    <source>
        <dbReference type="Proteomes" id="UP001152803"/>
    </source>
</evidence>
<keyword evidence="8" id="KW-0804">Transcription</keyword>
<evidence type="ECO:0000256" key="8">
    <source>
        <dbReference type="ARBA" id="ARBA00023163"/>
    </source>
</evidence>
<dbReference type="InterPro" id="IPR000014">
    <property type="entry name" value="PAS"/>
</dbReference>
<dbReference type="InterPro" id="IPR011598">
    <property type="entry name" value="bHLH_dom"/>
</dbReference>
<accession>A0A9Q1DMY2</accession>
<name>A0A9Q1DMY2_CONCO</name>
<dbReference type="Pfam" id="PF23183">
    <property type="entry name" value="bHLH_NPAS4"/>
    <property type="match status" value="1"/>
</dbReference>
<protein>
    <recommendedName>
        <fullName evidence="15">Neuronal PAS domain-containing protein 4</fullName>
    </recommendedName>
</protein>
<dbReference type="InterPro" id="IPR035965">
    <property type="entry name" value="PAS-like_dom_sf"/>
</dbReference>
<dbReference type="Gene3D" id="3.30.450.20">
    <property type="entry name" value="PAS domain"/>
    <property type="match status" value="2"/>
</dbReference>
<evidence type="ECO:0000259" key="11">
    <source>
        <dbReference type="PROSITE" id="PS50112"/>
    </source>
</evidence>